<evidence type="ECO:0000256" key="2">
    <source>
        <dbReference type="ARBA" id="ARBA00023125"/>
    </source>
</evidence>
<keyword evidence="6" id="KW-1185">Reference proteome</keyword>
<dbReference type="SUPFAM" id="SSF46785">
    <property type="entry name" value="Winged helix' DNA-binding domain"/>
    <property type="match status" value="1"/>
</dbReference>
<dbReference type="Pfam" id="PF07702">
    <property type="entry name" value="UTRA"/>
    <property type="match status" value="1"/>
</dbReference>
<dbReference type="GO" id="GO:0045892">
    <property type="term" value="P:negative regulation of DNA-templated transcription"/>
    <property type="evidence" value="ECO:0007669"/>
    <property type="project" value="TreeGrafter"/>
</dbReference>
<comment type="caution">
    <text evidence="5">The sequence shown here is derived from an EMBL/GenBank/DDBJ whole genome shotgun (WGS) entry which is preliminary data.</text>
</comment>
<dbReference type="SMART" id="SM00345">
    <property type="entry name" value="HTH_GNTR"/>
    <property type="match status" value="1"/>
</dbReference>
<dbReference type="GO" id="GO:0003700">
    <property type="term" value="F:DNA-binding transcription factor activity"/>
    <property type="evidence" value="ECO:0007669"/>
    <property type="project" value="InterPro"/>
</dbReference>
<dbReference type="InterPro" id="IPR050679">
    <property type="entry name" value="Bact_HTH_transcr_reg"/>
</dbReference>
<dbReference type="InterPro" id="IPR028978">
    <property type="entry name" value="Chorismate_lyase_/UTRA_dom_sf"/>
</dbReference>
<evidence type="ECO:0000256" key="3">
    <source>
        <dbReference type="ARBA" id="ARBA00023163"/>
    </source>
</evidence>
<dbReference type="InterPro" id="IPR011663">
    <property type="entry name" value="UTRA"/>
</dbReference>
<evidence type="ECO:0000313" key="5">
    <source>
        <dbReference type="EMBL" id="KYC37202.1"/>
    </source>
</evidence>
<dbReference type="Gene3D" id="3.40.1410.10">
    <property type="entry name" value="Chorismate lyase-like"/>
    <property type="match status" value="1"/>
</dbReference>
<dbReference type="EMBL" id="ANNX02000047">
    <property type="protein sequence ID" value="KYC37202.1"/>
    <property type="molecule type" value="Genomic_DNA"/>
</dbReference>
<accession>A0A139WXU6</accession>
<proteinExistence type="predicted"/>
<protein>
    <recommendedName>
        <fullName evidence="4">HTH gntR-type domain-containing protein</fullName>
    </recommendedName>
</protein>
<dbReference type="InterPro" id="IPR036390">
    <property type="entry name" value="WH_DNA-bd_sf"/>
</dbReference>
<dbReference type="STRING" id="128403.WA1_47115"/>
<keyword evidence="1" id="KW-0805">Transcription regulation</keyword>
<organism evidence="5 6">
    <name type="scientific">Scytonema hofmannii PCC 7110</name>
    <dbReference type="NCBI Taxonomy" id="128403"/>
    <lineage>
        <taxon>Bacteria</taxon>
        <taxon>Bacillati</taxon>
        <taxon>Cyanobacteriota</taxon>
        <taxon>Cyanophyceae</taxon>
        <taxon>Nostocales</taxon>
        <taxon>Scytonemataceae</taxon>
        <taxon>Scytonema</taxon>
    </lineage>
</organism>
<dbReference type="FunFam" id="1.10.10.10:FF:000079">
    <property type="entry name" value="GntR family transcriptional regulator"/>
    <property type="match status" value="1"/>
</dbReference>
<dbReference type="SUPFAM" id="SSF64288">
    <property type="entry name" value="Chorismate lyase-like"/>
    <property type="match status" value="1"/>
</dbReference>
<dbReference type="AlphaFoldDB" id="A0A139WXU6"/>
<dbReference type="InterPro" id="IPR036388">
    <property type="entry name" value="WH-like_DNA-bd_sf"/>
</dbReference>
<reference evidence="5 6" key="1">
    <citation type="journal article" date="2013" name="Genome Biol. Evol.">
        <title>Genomes of Stigonematalean cyanobacteria (subsection V) and the evolution of oxygenic photosynthesis from prokaryotes to plastids.</title>
        <authorList>
            <person name="Dagan T."/>
            <person name="Roettger M."/>
            <person name="Stucken K."/>
            <person name="Landan G."/>
            <person name="Koch R."/>
            <person name="Major P."/>
            <person name="Gould S.B."/>
            <person name="Goremykin V.V."/>
            <person name="Rippka R."/>
            <person name="Tandeau de Marsac N."/>
            <person name="Gugger M."/>
            <person name="Lockhart P.J."/>
            <person name="Allen J.F."/>
            <person name="Brune I."/>
            <person name="Maus I."/>
            <person name="Puhler A."/>
            <person name="Martin W.F."/>
        </authorList>
    </citation>
    <scope>NUCLEOTIDE SEQUENCE [LARGE SCALE GENOMIC DNA]</scope>
    <source>
        <strain evidence="5 6">PCC 7110</strain>
    </source>
</reference>
<dbReference type="Pfam" id="PF00392">
    <property type="entry name" value="GntR"/>
    <property type="match status" value="1"/>
</dbReference>
<dbReference type="CDD" id="cd07377">
    <property type="entry name" value="WHTH_GntR"/>
    <property type="match status" value="1"/>
</dbReference>
<dbReference type="InterPro" id="IPR000524">
    <property type="entry name" value="Tscrpt_reg_HTH_GntR"/>
</dbReference>
<name>A0A139WXU6_9CYAN</name>
<dbReference type="PROSITE" id="PS50949">
    <property type="entry name" value="HTH_GNTR"/>
    <property type="match status" value="1"/>
</dbReference>
<dbReference type="SMART" id="SM00866">
    <property type="entry name" value="UTRA"/>
    <property type="match status" value="1"/>
</dbReference>
<keyword evidence="3" id="KW-0804">Transcription</keyword>
<gene>
    <name evidence="5" type="ORF">WA1_47115</name>
</gene>
<dbReference type="PRINTS" id="PR00035">
    <property type="entry name" value="HTHGNTR"/>
</dbReference>
<dbReference type="Gene3D" id="1.10.10.10">
    <property type="entry name" value="Winged helix-like DNA-binding domain superfamily/Winged helix DNA-binding domain"/>
    <property type="match status" value="1"/>
</dbReference>
<evidence type="ECO:0000259" key="4">
    <source>
        <dbReference type="PROSITE" id="PS50949"/>
    </source>
</evidence>
<dbReference type="OrthoDB" id="457376at2"/>
<evidence type="ECO:0000256" key="1">
    <source>
        <dbReference type="ARBA" id="ARBA00023015"/>
    </source>
</evidence>
<feature type="domain" description="HTH gntR-type" evidence="4">
    <location>
        <begin position="11"/>
        <end position="79"/>
    </location>
</feature>
<dbReference type="Proteomes" id="UP000076925">
    <property type="component" value="Unassembled WGS sequence"/>
</dbReference>
<dbReference type="RefSeq" id="WP_017745024.1">
    <property type="nucleotide sequence ID" value="NZ_KQ976354.1"/>
</dbReference>
<dbReference type="PANTHER" id="PTHR44846">
    <property type="entry name" value="MANNOSYL-D-GLYCERATE TRANSPORT/METABOLISM SYSTEM REPRESSOR MNGR-RELATED"/>
    <property type="match status" value="1"/>
</dbReference>
<evidence type="ECO:0000313" key="6">
    <source>
        <dbReference type="Proteomes" id="UP000076925"/>
    </source>
</evidence>
<keyword evidence="2" id="KW-0238">DNA-binding</keyword>
<sequence>MKPTKQQEKGNSLYNQIAQKLIADIESGVYCPGDRIPSENELAAQYGVHRLTARMAITTLVEKDLVYRIQGRGAFVKEEKIDYCLNLNTNFTQALFNLGYLPCIRIVSSKVLTAGEQLANLLETQIGTSVFRVKVLRAASPTMTENTNTEPAVPEMLPLCISDSYLLLEKFPNLPILIYKSHSLYSLLRNHYGTHPRRIRTQVETEAAYKEEAKLLKISPGSPILTTKSQVCDQHNQLFEYTVSRFRGDRFSLGISY</sequence>
<dbReference type="PANTHER" id="PTHR44846:SF1">
    <property type="entry name" value="MANNOSYL-D-GLYCERATE TRANSPORT_METABOLISM SYSTEM REPRESSOR MNGR-RELATED"/>
    <property type="match status" value="1"/>
</dbReference>
<dbReference type="GO" id="GO:0003677">
    <property type="term" value="F:DNA binding"/>
    <property type="evidence" value="ECO:0007669"/>
    <property type="project" value="UniProtKB-KW"/>
</dbReference>